<dbReference type="RefSeq" id="WP_008843335.1">
    <property type="nucleotide sequence ID" value="NZ_BAEN01000021.1"/>
</dbReference>
<dbReference type="STRING" id="1127673.GLIP_0875"/>
<evidence type="ECO:0000313" key="8">
    <source>
        <dbReference type="Proteomes" id="UP000006334"/>
    </source>
</evidence>
<evidence type="ECO:0000256" key="4">
    <source>
        <dbReference type="ARBA" id="ARBA00023136"/>
    </source>
</evidence>
<feature type="domain" description="Yip1" evidence="6">
    <location>
        <begin position="12"/>
        <end position="229"/>
    </location>
</feature>
<proteinExistence type="predicted"/>
<dbReference type="InterPro" id="IPR006977">
    <property type="entry name" value="Yip1_dom"/>
</dbReference>
<dbReference type="Pfam" id="PF04893">
    <property type="entry name" value="Yip1"/>
    <property type="match status" value="1"/>
</dbReference>
<organism evidence="7 8">
    <name type="scientific">Aliiglaciecola lipolytica E3</name>
    <dbReference type="NCBI Taxonomy" id="1127673"/>
    <lineage>
        <taxon>Bacteria</taxon>
        <taxon>Pseudomonadati</taxon>
        <taxon>Pseudomonadota</taxon>
        <taxon>Gammaproteobacteria</taxon>
        <taxon>Alteromonadales</taxon>
        <taxon>Alteromonadaceae</taxon>
        <taxon>Aliiglaciecola</taxon>
    </lineage>
</organism>
<name>K6YA30_9ALTE</name>
<evidence type="ECO:0000256" key="3">
    <source>
        <dbReference type="ARBA" id="ARBA00022989"/>
    </source>
</evidence>
<feature type="transmembrane region" description="Helical" evidence="5">
    <location>
        <begin position="130"/>
        <end position="151"/>
    </location>
</feature>
<protein>
    <recommendedName>
        <fullName evidence="6">Yip1 domain-containing protein</fullName>
    </recommendedName>
</protein>
<accession>K6YA30</accession>
<dbReference type="AlphaFoldDB" id="K6YA30"/>
<feature type="transmembrane region" description="Helical" evidence="5">
    <location>
        <begin position="190"/>
        <end position="206"/>
    </location>
</feature>
<feature type="transmembrane region" description="Helical" evidence="5">
    <location>
        <begin position="86"/>
        <end position="110"/>
    </location>
</feature>
<feature type="transmembrane region" description="Helical" evidence="5">
    <location>
        <begin position="212"/>
        <end position="233"/>
    </location>
</feature>
<dbReference type="GO" id="GO:0016020">
    <property type="term" value="C:membrane"/>
    <property type="evidence" value="ECO:0007669"/>
    <property type="project" value="UniProtKB-SubCell"/>
</dbReference>
<comment type="caution">
    <text evidence="7">The sequence shown here is derived from an EMBL/GenBank/DDBJ whole genome shotgun (WGS) entry which is preliminary data.</text>
</comment>
<evidence type="ECO:0000256" key="2">
    <source>
        <dbReference type="ARBA" id="ARBA00022692"/>
    </source>
</evidence>
<evidence type="ECO:0000256" key="5">
    <source>
        <dbReference type="SAM" id="Phobius"/>
    </source>
</evidence>
<keyword evidence="4 5" id="KW-0472">Membrane</keyword>
<reference evidence="7 8" key="1">
    <citation type="journal article" date="2017" name="Antonie Van Leeuwenhoek">
        <title>Rhizobium rhizosphaerae sp. nov., a novel species isolated from rice rhizosphere.</title>
        <authorList>
            <person name="Zhao J.J."/>
            <person name="Zhang J."/>
            <person name="Zhang R.J."/>
            <person name="Zhang C.W."/>
            <person name="Yin H.Q."/>
            <person name="Zhang X.X."/>
        </authorList>
    </citation>
    <scope>NUCLEOTIDE SEQUENCE [LARGE SCALE GENOMIC DNA]</scope>
    <source>
        <strain evidence="7 8">E3</strain>
    </source>
</reference>
<keyword evidence="8" id="KW-1185">Reference proteome</keyword>
<sequence>MQPTNPLQACLQIFSKPSGVFDAINQRNNWSWIPFILVSIFTLSPIYMYFNFVDFDWYREFTVNSVAGDLSPAEQNNIRAQFKPQFLVIGMLIFAFMFQVIINLVLAAYLNLMAKSDEECVNEFTDWYGFTWWVSLPSIIGFIAAIVVITFTGDNQMPLGHLNPLAMSYWLNIDDNSKWFGLANLIKPELFLSVYLIAVGLSRWTTFNSTKIYVVAIAPFALLIGLWCLLLLLN</sequence>
<dbReference type="EMBL" id="BAEN01000021">
    <property type="protein sequence ID" value="GAC13518.1"/>
    <property type="molecule type" value="Genomic_DNA"/>
</dbReference>
<keyword evidence="3 5" id="KW-1133">Transmembrane helix</keyword>
<dbReference type="eggNOG" id="ENOG5030ECJ">
    <property type="taxonomic scope" value="Bacteria"/>
</dbReference>
<gene>
    <name evidence="7" type="ORF">GLIP_0875</name>
</gene>
<dbReference type="OrthoDB" id="6272224at2"/>
<keyword evidence="2 5" id="KW-0812">Transmembrane</keyword>
<comment type="subcellular location">
    <subcellularLocation>
        <location evidence="1">Membrane</location>
        <topology evidence="1">Multi-pass membrane protein</topology>
    </subcellularLocation>
</comment>
<evidence type="ECO:0000313" key="7">
    <source>
        <dbReference type="EMBL" id="GAC13518.1"/>
    </source>
</evidence>
<feature type="transmembrane region" description="Helical" evidence="5">
    <location>
        <begin position="30"/>
        <end position="50"/>
    </location>
</feature>
<dbReference type="Proteomes" id="UP000006334">
    <property type="component" value="Unassembled WGS sequence"/>
</dbReference>
<evidence type="ECO:0000259" key="6">
    <source>
        <dbReference type="Pfam" id="PF04893"/>
    </source>
</evidence>
<evidence type="ECO:0000256" key="1">
    <source>
        <dbReference type="ARBA" id="ARBA00004141"/>
    </source>
</evidence>